<dbReference type="GO" id="GO:0005975">
    <property type="term" value="P:carbohydrate metabolic process"/>
    <property type="evidence" value="ECO:0007669"/>
    <property type="project" value="InterPro"/>
</dbReference>
<dbReference type="SUPFAM" id="SSF49785">
    <property type="entry name" value="Galactose-binding domain-like"/>
    <property type="match status" value="2"/>
</dbReference>
<dbReference type="Pfam" id="PF01301">
    <property type="entry name" value="Glyco_hydro_35"/>
    <property type="match status" value="1"/>
</dbReference>
<dbReference type="AlphaFoldDB" id="A0A6A4V107"/>
<keyword evidence="7" id="KW-1185">Reference proteome</keyword>
<evidence type="ECO:0000256" key="2">
    <source>
        <dbReference type="ARBA" id="ARBA00023295"/>
    </source>
</evidence>
<dbReference type="InterPro" id="IPR048913">
    <property type="entry name" value="BetaGal_gal-bd"/>
</dbReference>
<dbReference type="OrthoDB" id="1657402at2759"/>
<dbReference type="PANTHER" id="PTHR23421">
    <property type="entry name" value="BETA-GALACTOSIDASE RELATED"/>
    <property type="match status" value="1"/>
</dbReference>
<gene>
    <name evidence="6" type="primary">GLB1_1</name>
    <name evidence="6" type="ORF">FJT64_013236</name>
</gene>
<dbReference type="GO" id="GO:0004553">
    <property type="term" value="F:hydrolase activity, hydrolyzing O-glycosyl compounds"/>
    <property type="evidence" value="ECO:0007669"/>
    <property type="project" value="InterPro"/>
</dbReference>
<feature type="domain" description="Beta-galactosidase galactose-binding" evidence="5">
    <location>
        <begin position="227"/>
        <end position="287"/>
    </location>
</feature>
<dbReference type="InterPro" id="IPR008979">
    <property type="entry name" value="Galactose-bd-like_sf"/>
</dbReference>
<evidence type="ECO:0000259" key="5">
    <source>
        <dbReference type="Pfam" id="PF21467"/>
    </source>
</evidence>
<reference evidence="6 7" key="1">
    <citation type="submission" date="2019-07" db="EMBL/GenBank/DDBJ databases">
        <title>Draft genome assembly of a fouling barnacle, Amphibalanus amphitrite (Darwin, 1854): The first reference genome for Thecostraca.</title>
        <authorList>
            <person name="Kim W."/>
        </authorList>
    </citation>
    <scope>NUCLEOTIDE SEQUENCE [LARGE SCALE GENOMIC DNA]</scope>
    <source>
        <strain evidence="6">SNU_AA5</strain>
        <tissue evidence="6">Soma without cirri and trophi</tissue>
    </source>
</reference>
<dbReference type="Pfam" id="PF21317">
    <property type="entry name" value="BetaGal_ABD_1"/>
    <property type="match status" value="1"/>
</dbReference>
<comment type="caution">
    <text evidence="6">The sequence shown here is derived from an EMBL/GenBank/DDBJ whole genome shotgun (WGS) entry which is preliminary data.</text>
</comment>
<feature type="domain" description="Glycoside hydrolase 35 catalytic" evidence="3">
    <location>
        <begin position="2"/>
        <end position="49"/>
    </location>
</feature>
<dbReference type="EMBL" id="VIIS01002114">
    <property type="protein sequence ID" value="KAF0288396.1"/>
    <property type="molecule type" value="Genomic_DNA"/>
</dbReference>
<dbReference type="Pfam" id="PF21467">
    <property type="entry name" value="BetaGal_gal-bd"/>
    <property type="match status" value="1"/>
</dbReference>
<dbReference type="InterPro" id="IPR031330">
    <property type="entry name" value="Gly_Hdrlase_35_cat"/>
</dbReference>
<proteinExistence type="predicted"/>
<keyword evidence="1" id="KW-0378">Hydrolase</keyword>
<evidence type="ECO:0000259" key="3">
    <source>
        <dbReference type="Pfam" id="PF01301"/>
    </source>
</evidence>
<dbReference type="InterPro" id="IPR048912">
    <property type="entry name" value="BetaGal1-like_ABD1"/>
</dbReference>
<dbReference type="Gene3D" id="2.60.120.260">
    <property type="entry name" value="Galactose-binding domain-like"/>
    <property type="match status" value="2"/>
</dbReference>
<sequence>MLGGSSFGLRAGANMGDTFEACTTSYDFNAPYTESGNITDKLHALRELIYPYTNMTEVAVPDPLPVASYGEVKMTWQTSLLEAVQALNVTRVSDSPAVPFCDVHQAYGFVSYSAEVTWKPPQPAVLSVPGVRDRGYVWLDGRPVGVLSRAESAFSIPLLAAKENTVTIIVESLGRICYGDIHDRKGILEAVTLGGRELTNWSITALPQDLTQLVPETPTPQGDALHPALYRGAFFAADPPADSFLHFPGWHKGVAFVNGVNLGRYWPAVGPQMTLYVPAPFLRAGENTVTLLEMDGAPCGPQESCVVALKDYPDLNGPTPDRISP</sequence>
<feature type="domain" description="Beta-galactosidase 1-like first all-beta" evidence="4">
    <location>
        <begin position="100"/>
        <end position="206"/>
    </location>
</feature>
<accession>A0A6A4V107</accession>
<organism evidence="6 7">
    <name type="scientific">Amphibalanus amphitrite</name>
    <name type="common">Striped barnacle</name>
    <name type="synonym">Balanus amphitrite</name>
    <dbReference type="NCBI Taxonomy" id="1232801"/>
    <lineage>
        <taxon>Eukaryota</taxon>
        <taxon>Metazoa</taxon>
        <taxon>Ecdysozoa</taxon>
        <taxon>Arthropoda</taxon>
        <taxon>Crustacea</taxon>
        <taxon>Multicrustacea</taxon>
        <taxon>Cirripedia</taxon>
        <taxon>Thoracica</taxon>
        <taxon>Thoracicalcarea</taxon>
        <taxon>Balanomorpha</taxon>
        <taxon>Balanoidea</taxon>
        <taxon>Balanidae</taxon>
        <taxon>Amphibalaninae</taxon>
        <taxon>Amphibalanus</taxon>
    </lineage>
</organism>
<evidence type="ECO:0000313" key="7">
    <source>
        <dbReference type="Proteomes" id="UP000440578"/>
    </source>
</evidence>
<keyword evidence="2" id="KW-0326">Glycosidase</keyword>
<dbReference type="InterPro" id="IPR001944">
    <property type="entry name" value="Glycoside_Hdrlase_35"/>
</dbReference>
<evidence type="ECO:0000256" key="1">
    <source>
        <dbReference type="ARBA" id="ARBA00022801"/>
    </source>
</evidence>
<evidence type="ECO:0000313" key="6">
    <source>
        <dbReference type="EMBL" id="KAF0288396.1"/>
    </source>
</evidence>
<dbReference type="Proteomes" id="UP000440578">
    <property type="component" value="Unassembled WGS sequence"/>
</dbReference>
<dbReference type="PRINTS" id="PR00742">
    <property type="entry name" value="GLHYDRLASE35"/>
</dbReference>
<evidence type="ECO:0000259" key="4">
    <source>
        <dbReference type="Pfam" id="PF21317"/>
    </source>
</evidence>
<protein>
    <submittedName>
        <fullName evidence="6">Beta-galactosidase</fullName>
    </submittedName>
</protein>
<name>A0A6A4V107_AMPAM</name>